<reference evidence="6 7" key="1">
    <citation type="submission" date="2011-10" db="EMBL/GenBank/DDBJ databases">
        <title>The Genome Sequence of Lachnospiraceae bacterium ACC2.</title>
        <authorList>
            <consortium name="The Broad Institute Genome Sequencing Platform"/>
            <person name="Earl A."/>
            <person name="Ward D."/>
            <person name="Feldgarden M."/>
            <person name="Gevers D."/>
            <person name="Sizova M."/>
            <person name="Hazen A."/>
            <person name="Epstein S."/>
            <person name="Young S.K."/>
            <person name="Zeng Q."/>
            <person name="Gargeya S."/>
            <person name="Fitzgerald M."/>
            <person name="Haas B."/>
            <person name="Abouelleil A."/>
            <person name="Alvarado L."/>
            <person name="Arachchi H.M."/>
            <person name="Berlin A."/>
            <person name="Brown A."/>
            <person name="Chapman S.B."/>
            <person name="Chen Z."/>
            <person name="Dunbar C."/>
            <person name="Freedman E."/>
            <person name="Gearin G."/>
            <person name="Goldberg J."/>
            <person name="Griggs A."/>
            <person name="Gujja S."/>
            <person name="Heiman D."/>
            <person name="Howarth C."/>
            <person name="Larson L."/>
            <person name="Lui A."/>
            <person name="MacDonald P.J.P."/>
            <person name="Montmayeur A."/>
            <person name="Murphy C."/>
            <person name="Neiman D."/>
            <person name="Pearson M."/>
            <person name="Priest M."/>
            <person name="Roberts A."/>
            <person name="Saif S."/>
            <person name="Shea T."/>
            <person name="Shenoy N."/>
            <person name="Sisk P."/>
            <person name="Stolte C."/>
            <person name="Sykes S."/>
            <person name="Wortman J."/>
            <person name="Nusbaum C."/>
            <person name="Birren B."/>
        </authorList>
    </citation>
    <scope>NUCLEOTIDE SEQUENCE [LARGE SCALE GENOMIC DNA]</scope>
    <source>
        <strain evidence="6 7">ACC2</strain>
    </source>
</reference>
<dbReference type="PANTHER" id="PTHR30404">
    <property type="entry name" value="N-ACETYLMURAMOYL-L-ALANINE AMIDASE"/>
    <property type="match status" value="1"/>
</dbReference>
<dbReference type="InterPro" id="IPR003646">
    <property type="entry name" value="SH3-like_bac-type"/>
</dbReference>
<dbReference type="GO" id="GO:0071555">
    <property type="term" value="P:cell wall organization"/>
    <property type="evidence" value="ECO:0007669"/>
    <property type="project" value="UniProtKB-KW"/>
</dbReference>
<comment type="caution">
    <text evidence="6">The sequence shown here is derived from an EMBL/GenBank/DDBJ whole genome shotgun (WGS) entry which is preliminary data.</text>
</comment>
<keyword evidence="2" id="KW-0961">Cell wall biogenesis/degradation</keyword>
<dbReference type="Gene3D" id="2.30.30.40">
    <property type="entry name" value="SH3 Domains"/>
    <property type="match status" value="1"/>
</dbReference>
<gene>
    <name evidence="6" type="ORF">HMPREF9623_01052</name>
</gene>
<feature type="chain" id="PRO_5041310770" description="SH3b domain-containing protein" evidence="4">
    <location>
        <begin position="25"/>
        <end position="363"/>
    </location>
</feature>
<dbReference type="SUPFAM" id="SSF53187">
    <property type="entry name" value="Zn-dependent exopeptidases"/>
    <property type="match status" value="1"/>
</dbReference>
<feature type="domain" description="SH3b" evidence="5">
    <location>
        <begin position="28"/>
        <end position="93"/>
    </location>
</feature>
<dbReference type="Gene3D" id="3.40.630.40">
    <property type="entry name" value="Zn-dependent exopeptidases"/>
    <property type="match status" value="1"/>
</dbReference>
<evidence type="ECO:0000256" key="3">
    <source>
        <dbReference type="SAM" id="MobiDB-lite"/>
    </source>
</evidence>
<feature type="region of interest" description="Disordered" evidence="3">
    <location>
        <begin position="163"/>
        <end position="185"/>
    </location>
</feature>
<evidence type="ECO:0000313" key="6">
    <source>
        <dbReference type="EMBL" id="EHO17453.1"/>
    </source>
</evidence>
<dbReference type="RefSeq" id="WP_009532885.1">
    <property type="nucleotide sequence ID" value="NZ_JH590862.1"/>
</dbReference>
<accession>A0AA36Y5R6</accession>
<sequence length="363" mass="37852">MKKGYLTAAAAAALSAAMAFGAWAASFQTVNQVMYVNANSLNVRTEPSTTAGKAQSLSRGTAVQANGISGEWARISLGGKNYYVASRYLSSGNSAAASTATAAASTPVSVPEGVTVSDVSVSDNLRFASSSKIKTGTAKLYKNAKGKYGDKVICVNAGHGTSGGERVKTLSHPDGSPKVTGGTNQRGAVESMAVSSGMTFQDGTPESRVTLQEAQILRDVLLKRGFSVLMIREGSDVQLDNIARTVLANNYAACHIAVHWDSTSSDKGAYFMSVPDGLKKMDPVSSTWQKSEAFGEALIGGLRGKGVKIFGGGSMDVDLTQTSYSTVPSVDIELGDKVSDHSEATLRKLAEGLADGVTQYFTK</sequence>
<dbReference type="GeneID" id="86940808"/>
<dbReference type="EMBL" id="AGEL01000006">
    <property type="protein sequence ID" value="EHO17453.1"/>
    <property type="molecule type" value="Genomic_DNA"/>
</dbReference>
<protein>
    <recommendedName>
        <fullName evidence="5">SH3b domain-containing protein</fullName>
    </recommendedName>
</protein>
<dbReference type="GO" id="GO:0008745">
    <property type="term" value="F:N-acetylmuramoyl-L-alanine amidase activity"/>
    <property type="evidence" value="ECO:0007669"/>
    <property type="project" value="InterPro"/>
</dbReference>
<keyword evidence="7" id="KW-1185">Reference proteome</keyword>
<evidence type="ECO:0000256" key="4">
    <source>
        <dbReference type="SAM" id="SignalP"/>
    </source>
</evidence>
<dbReference type="GO" id="GO:0030288">
    <property type="term" value="C:outer membrane-bounded periplasmic space"/>
    <property type="evidence" value="ECO:0007669"/>
    <property type="project" value="TreeGrafter"/>
</dbReference>
<name>A0AA36Y5R6_9FIRM</name>
<evidence type="ECO:0000256" key="2">
    <source>
        <dbReference type="ARBA" id="ARBA00023316"/>
    </source>
</evidence>
<dbReference type="PANTHER" id="PTHR30404:SF0">
    <property type="entry name" value="N-ACETYLMURAMOYL-L-ALANINE AMIDASE AMIC"/>
    <property type="match status" value="1"/>
</dbReference>
<dbReference type="AlphaFoldDB" id="A0AA36Y5R6"/>
<keyword evidence="1" id="KW-0378">Hydrolase</keyword>
<dbReference type="GO" id="GO:0009253">
    <property type="term" value="P:peptidoglycan catabolic process"/>
    <property type="evidence" value="ECO:0007669"/>
    <property type="project" value="InterPro"/>
</dbReference>
<organism evidence="6 7">
    <name type="scientific">Stomatobaculum longum</name>
    <dbReference type="NCBI Taxonomy" id="796942"/>
    <lineage>
        <taxon>Bacteria</taxon>
        <taxon>Bacillati</taxon>
        <taxon>Bacillota</taxon>
        <taxon>Clostridia</taxon>
        <taxon>Lachnospirales</taxon>
        <taxon>Lachnospiraceae</taxon>
        <taxon>Stomatobaculum</taxon>
    </lineage>
</organism>
<keyword evidence="4" id="KW-0732">Signal</keyword>
<evidence type="ECO:0000259" key="5">
    <source>
        <dbReference type="PROSITE" id="PS51781"/>
    </source>
</evidence>
<dbReference type="SMART" id="SM00287">
    <property type="entry name" value="SH3b"/>
    <property type="match status" value="1"/>
</dbReference>
<dbReference type="InterPro" id="IPR002508">
    <property type="entry name" value="MurNAc-LAA_cat"/>
</dbReference>
<dbReference type="PROSITE" id="PS51781">
    <property type="entry name" value="SH3B"/>
    <property type="match status" value="1"/>
</dbReference>
<dbReference type="InterPro" id="IPR050695">
    <property type="entry name" value="N-acetylmuramoyl_amidase_3"/>
</dbReference>
<dbReference type="Pfam" id="PF01520">
    <property type="entry name" value="Amidase_3"/>
    <property type="match status" value="1"/>
</dbReference>
<feature type="signal peptide" evidence="4">
    <location>
        <begin position="1"/>
        <end position="24"/>
    </location>
</feature>
<proteinExistence type="predicted"/>
<evidence type="ECO:0000313" key="7">
    <source>
        <dbReference type="Proteomes" id="UP000018466"/>
    </source>
</evidence>
<dbReference type="Pfam" id="PF08239">
    <property type="entry name" value="SH3_3"/>
    <property type="match status" value="1"/>
</dbReference>
<dbReference type="Proteomes" id="UP000018466">
    <property type="component" value="Unassembled WGS sequence"/>
</dbReference>
<evidence type="ECO:0000256" key="1">
    <source>
        <dbReference type="ARBA" id="ARBA00022801"/>
    </source>
</evidence>